<keyword evidence="2" id="KW-0805">Transcription regulation</keyword>
<evidence type="ECO:0000313" key="8">
    <source>
        <dbReference type="EMBL" id="MFA9461559.1"/>
    </source>
</evidence>
<protein>
    <submittedName>
        <fullName evidence="8">Sigma-70 family RNA polymerase sigma factor</fullName>
    </submittedName>
</protein>
<dbReference type="SUPFAM" id="SSF88659">
    <property type="entry name" value="Sigma3 and sigma4 domains of RNA polymerase sigma factors"/>
    <property type="match status" value="1"/>
</dbReference>
<dbReference type="PANTHER" id="PTHR43133">
    <property type="entry name" value="RNA POLYMERASE ECF-TYPE SIGMA FACTO"/>
    <property type="match status" value="1"/>
</dbReference>
<reference evidence="8 9" key="1">
    <citation type="submission" date="2024-08" db="EMBL/GenBank/DDBJ databases">
        <title>Whole-genome sequencing of halo(alkali)philic microorganisms from hypersaline lakes.</title>
        <authorList>
            <person name="Sorokin D.Y."/>
            <person name="Merkel A.Y."/>
            <person name="Messina E."/>
            <person name="Yakimov M."/>
        </authorList>
    </citation>
    <scope>NUCLEOTIDE SEQUENCE [LARGE SCALE GENOMIC DNA]</scope>
    <source>
        <strain evidence="8 9">Cl-TMA</strain>
    </source>
</reference>
<feature type="region of interest" description="Disordered" evidence="5">
    <location>
        <begin position="13"/>
        <end position="35"/>
    </location>
</feature>
<dbReference type="InterPro" id="IPR013325">
    <property type="entry name" value="RNA_pol_sigma_r2"/>
</dbReference>
<dbReference type="SUPFAM" id="SSF88946">
    <property type="entry name" value="Sigma2 domain of RNA polymerase sigma factors"/>
    <property type="match status" value="1"/>
</dbReference>
<evidence type="ECO:0000313" key="9">
    <source>
        <dbReference type="Proteomes" id="UP001575181"/>
    </source>
</evidence>
<dbReference type="InterPro" id="IPR007627">
    <property type="entry name" value="RNA_pol_sigma70_r2"/>
</dbReference>
<evidence type="ECO:0000259" key="6">
    <source>
        <dbReference type="Pfam" id="PF04542"/>
    </source>
</evidence>
<dbReference type="EMBL" id="JBGUAW010000008">
    <property type="protein sequence ID" value="MFA9461559.1"/>
    <property type="molecule type" value="Genomic_DNA"/>
</dbReference>
<evidence type="ECO:0000256" key="5">
    <source>
        <dbReference type="SAM" id="MobiDB-lite"/>
    </source>
</evidence>
<name>A0ABV4TY82_9GAMM</name>
<evidence type="ECO:0000256" key="1">
    <source>
        <dbReference type="ARBA" id="ARBA00010641"/>
    </source>
</evidence>
<evidence type="ECO:0000256" key="4">
    <source>
        <dbReference type="ARBA" id="ARBA00023163"/>
    </source>
</evidence>
<keyword evidence="9" id="KW-1185">Reference proteome</keyword>
<dbReference type="Gene3D" id="1.10.10.10">
    <property type="entry name" value="Winged helix-like DNA-binding domain superfamily/Winged helix DNA-binding domain"/>
    <property type="match status" value="1"/>
</dbReference>
<feature type="domain" description="RNA polymerase sigma-70 region 2" evidence="6">
    <location>
        <begin position="59"/>
        <end position="126"/>
    </location>
</feature>
<dbReference type="CDD" id="cd06171">
    <property type="entry name" value="Sigma70_r4"/>
    <property type="match status" value="1"/>
</dbReference>
<accession>A0ABV4TY82</accession>
<keyword evidence="4" id="KW-0804">Transcription</keyword>
<proteinExistence type="inferred from homology"/>
<dbReference type="Proteomes" id="UP001575181">
    <property type="component" value="Unassembled WGS sequence"/>
</dbReference>
<dbReference type="Pfam" id="PF04542">
    <property type="entry name" value="Sigma70_r2"/>
    <property type="match status" value="1"/>
</dbReference>
<evidence type="ECO:0000256" key="2">
    <source>
        <dbReference type="ARBA" id="ARBA00023015"/>
    </source>
</evidence>
<dbReference type="Pfam" id="PF08281">
    <property type="entry name" value="Sigma70_r4_2"/>
    <property type="match status" value="1"/>
</dbReference>
<dbReference type="InterPro" id="IPR013324">
    <property type="entry name" value="RNA_pol_sigma_r3/r4-like"/>
</dbReference>
<dbReference type="InterPro" id="IPR036388">
    <property type="entry name" value="WH-like_DNA-bd_sf"/>
</dbReference>
<evidence type="ECO:0000259" key="7">
    <source>
        <dbReference type="Pfam" id="PF08281"/>
    </source>
</evidence>
<dbReference type="InterPro" id="IPR014284">
    <property type="entry name" value="RNA_pol_sigma-70_dom"/>
</dbReference>
<dbReference type="PANTHER" id="PTHR43133:SF62">
    <property type="entry name" value="RNA POLYMERASE SIGMA FACTOR SIGZ"/>
    <property type="match status" value="1"/>
</dbReference>
<evidence type="ECO:0000256" key="3">
    <source>
        <dbReference type="ARBA" id="ARBA00023082"/>
    </source>
</evidence>
<dbReference type="Gene3D" id="1.10.1740.10">
    <property type="match status" value="1"/>
</dbReference>
<dbReference type="RefSeq" id="WP_373656347.1">
    <property type="nucleotide sequence ID" value="NZ_JBGUAW010000008.1"/>
</dbReference>
<organism evidence="8 9">
    <name type="scientific">Thiohalorhabdus methylotrophus</name>
    <dbReference type="NCBI Taxonomy" id="3242694"/>
    <lineage>
        <taxon>Bacteria</taxon>
        <taxon>Pseudomonadati</taxon>
        <taxon>Pseudomonadota</taxon>
        <taxon>Gammaproteobacteria</taxon>
        <taxon>Thiohalorhabdales</taxon>
        <taxon>Thiohalorhabdaceae</taxon>
        <taxon>Thiohalorhabdus</taxon>
    </lineage>
</organism>
<gene>
    <name evidence="8" type="ORF">ACERLL_12070</name>
</gene>
<dbReference type="NCBIfam" id="TIGR02937">
    <property type="entry name" value="sigma70-ECF"/>
    <property type="match status" value="1"/>
</dbReference>
<feature type="compositionally biased region" description="Low complexity" evidence="5">
    <location>
        <begin position="23"/>
        <end position="34"/>
    </location>
</feature>
<dbReference type="InterPro" id="IPR013249">
    <property type="entry name" value="RNA_pol_sigma70_r4_t2"/>
</dbReference>
<dbReference type="InterPro" id="IPR039425">
    <property type="entry name" value="RNA_pol_sigma-70-like"/>
</dbReference>
<sequence>MNSTALQSLFVRGARQATDPRRSVSSSQPSPSSQHHFEHLAALVEASAQGDQDAFAQLYGATSAKLYGFALRILKNEGLAQECLQDAYIRIWEHSGSYRRTRGAPLTWMGIIVRRRALDMIRCANREHVLDDPEELFRHKDQMDHAEGPESGLDFSERERLAACLGKLGRNQQQVLRLAFFDGLAYPEVAEHLQAPLGTVKTWIRGGMEKLRKCLEA</sequence>
<feature type="domain" description="RNA polymerase sigma factor 70 region 4 type 2" evidence="7">
    <location>
        <begin position="158"/>
        <end position="211"/>
    </location>
</feature>
<comment type="similarity">
    <text evidence="1">Belongs to the sigma-70 factor family. ECF subfamily.</text>
</comment>
<comment type="caution">
    <text evidence="8">The sequence shown here is derived from an EMBL/GenBank/DDBJ whole genome shotgun (WGS) entry which is preliminary data.</text>
</comment>
<keyword evidence="3" id="KW-0731">Sigma factor</keyword>